<protein>
    <recommendedName>
        <fullName evidence="3 6">DNA replication complex GINS protein SLD5</fullName>
    </recommendedName>
</protein>
<dbReference type="PIRSF" id="PIRSF007764">
    <property type="entry name" value="Sld5"/>
    <property type="match status" value="1"/>
</dbReference>
<keyword evidence="5 6" id="KW-0539">Nucleus</keyword>
<dbReference type="InParanoid" id="H2AXR1"/>
<dbReference type="Pfam" id="PF16922">
    <property type="entry name" value="SLD5_C"/>
    <property type="match status" value="1"/>
</dbReference>
<reference evidence="9 10" key="1">
    <citation type="journal article" date="2011" name="Proc. Natl. Acad. Sci. U.S.A.">
        <title>Evolutionary erosion of yeast sex chromosomes by mating-type switching accidents.</title>
        <authorList>
            <person name="Gordon J.L."/>
            <person name="Armisen D."/>
            <person name="Proux-Wera E."/>
            <person name="Oheigeartaigh S.S."/>
            <person name="Byrne K.P."/>
            <person name="Wolfe K.H."/>
        </authorList>
    </citation>
    <scope>NUCLEOTIDE SEQUENCE [LARGE SCALE GENOMIC DNA]</scope>
    <source>
        <strain evidence="10">ATCC 22294 / BCRC 22015 / CBS 2517 / CECT 1963 / NBRC 1671 / NRRL Y-8276</strain>
    </source>
</reference>
<accession>H2AXR1</accession>
<dbReference type="InterPro" id="IPR038749">
    <property type="entry name" value="Sld5_GINS_A"/>
</dbReference>
<dbReference type="Gene3D" id="3.40.5.60">
    <property type="match status" value="1"/>
</dbReference>
<dbReference type="GO" id="GO:0043596">
    <property type="term" value="C:nuclear replication fork"/>
    <property type="evidence" value="ECO:0007669"/>
    <property type="project" value="EnsemblFungi"/>
</dbReference>
<dbReference type="OrthoDB" id="338231at2759"/>
<dbReference type="CDD" id="cd21692">
    <property type="entry name" value="GINS_B_Sld5"/>
    <property type="match status" value="1"/>
</dbReference>
<dbReference type="InterPro" id="IPR036224">
    <property type="entry name" value="GINS_bundle-like_dom_sf"/>
</dbReference>
<dbReference type="GO" id="GO:0071162">
    <property type="term" value="C:CMG complex"/>
    <property type="evidence" value="ECO:0007669"/>
    <property type="project" value="EnsemblFungi"/>
</dbReference>
<dbReference type="InterPro" id="IPR021151">
    <property type="entry name" value="GINS_A"/>
</dbReference>
<evidence type="ECO:0000256" key="6">
    <source>
        <dbReference type="PIRNR" id="PIRNR007764"/>
    </source>
</evidence>
<evidence type="ECO:0000256" key="5">
    <source>
        <dbReference type="ARBA" id="ARBA00023242"/>
    </source>
</evidence>
<evidence type="ECO:0000259" key="8">
    <source>
        <dbReference type="Pfam" id="PF16922"/>
    </source>
</evidence>
<dbReference type="SUPFAM" id="SSF160059">
    <property type="entry name" value="PriA/YqbF domain"/>
    <property type="match status" value="1"/>
</dbReference>
<dbReference type="HOGENOM" id="CLU_071893_2_0_1"/>
<comment type="function">
    <text evidence="6">The GINS complex plays an essential role in the initiation of DNA replication.</text>
</comment>
<dbReference type="PANTHER" id="PTHR21206:SF0">
    <property type="entry name" value="DNA REPLICATION COMPLEX GINS PROTEIN SLD5"/>
    <property type="match status" value="1"/>
</dbReference>
<dbReference type="KEGG" id="kaf:KAFR_0G01270"/>
<dbReference type="InterPro" id="IPR031633">
    <property type="entry name" value="SLD5_C"/>
</dbReference>
<dbReference type="GO" id="GO:0000811">
    <property type="term" value="C:GINS complex"/>
    <property type="evidence" value="ECO:0007669"/>
    <property type="project" value="UniProtKB-UniRule"/>
</dbReference>
<dbReference type="RefSeq" id="XP_003958296.1">
    <property type="nucleotide sequence ID" value="XM_003958247.1"/>
</dbReference>
<dbReference type="EMBL" id="HE650827">
    <property type="protein sequence ID" value="CCF59161.1"/>
    <property type="molecule type" value="Genomic_DNA"/>
</dbReference>
<organism evidence="9 10">
    <name type="scientific">Kazachstania africana (strain ATCC 22294 / BCRC 22015 / CBS 2517 / CECT 1963 / NBRC 1671 / NRRL Y-8276)</name>
    <name type="common">Yeast</name>
    <name type="synonym">Kluyveromyces africanus</name>
    <dbReference type="NCBI Taxonomy" id="1071382"/>
    <lineage>
        <taxon>Eukaryota</taxon>
        <taxon>Fungi</taxon>
        <taxon>Dikarya</taxon>
        <taxon>Ascomycota</taxon>
        <taxon>Saccharomycotina</taxon>
        <taxon>Saccharomycetes</taxon>
        <taxon>Saccharomycetales</taxon>
        <taxon>Saccharomycetaceae</taxon>
        <taxon>Kazachstania</taxon>
    </lineage>
</organism>
<dbReference type="eggNOG" id="KOG3176">
    <property type="taxonomic scope" value="Eukaryota"/>
</dbReference>
<evidence type="ECO:0000259" key="7">
    <source>
        <dbReference type="Pfam" id="PF05916"/>
    </source>
</evidence>
<evidence type="ECO:0000256" key="1">
    <source>
        <dbReference type="ARBA" id="ARBA00004123"/>
    </source>
</evidence>
<feature type="domain" description="GINS subunit" evidence="7">
    <location>
        <begin position="112"/>
        <end position="197"/>
    </location>
</feature>
<comment type="similarity">
    <text evidence="2 6">Belongs to the GINS4/SLD5 family.</text>
</comment>
<dbReference type="Pfam" id="PF05916">
    <property type="entry name" value="Sld5"/>
    <property type="match status" value="1"/>
</dbReference>
<gene>
    <name evidence="9" type="primary">KAFR0G01270</name>
    <name evidence="9" type="ORF">KAFR_0G01270</name>
</gene>
<keyword evidence="10" id="KW-1185">Reference proteome</keyword>
<dbReference type="AlphaFoldDB" id="H2AXR1"/>
<sequence length="293" mass="33596">MDVNIDDILAELDQDTTAVDYKVDASSSQNAINSTNDQTVLNSSLTNTKIQPTISLEKDYKLLLRHWQNERFSPELLPYPHLLMERLLRRVSTQIESIELISMNLIDNDNVDTSKNGNNLNMLPLLVMEAELERVKFVIRSFIRCRLSKIDKFSLYLRTIRDNEGGNDRSINGLLSESEVVYHQKHFNILLKIFNNSILQHLPSELQAINDTEGSVNMIDAPDWDKFVFVLVTGPPNSNFSEDPLLIKSQDKFYYNVTVEELNEDIELTVGSIYVLRYSVIKTLLTDGKVQLI</sequence>
<dbReference type="InterPro" id="IPR008591">
    <property type="entry name" value="GINS_Sld5"/>
</dbReference>
<evidence type="ECO:0000313" key="10">
    <source>
        <dbReference type="Proteomes" id="UP000005220"/>
    </source>
</evidence>
<comment type="subcellular location">
    <subcellularLocation>
        <location evidence="1 6">Nucleus</location>
    </subcellularLocation>
</comment>
<dbReference type="STRING" id="1071382.H2AXR1"/>
<dbReference type="GeneID" id="13887141"/>
<evidence type="ECO:0000256" key="4">
    <source>
        <dbReference type="ARBA" id="ARBA00022705"/>
    </source>
</evidence>
<dbReference type="PANTHER" id="PTHR21206">
    <property type="entry name" value="SLD5 PROTEIN"/>
    <property type="match status" value="1"/>
</dbReference>
<dbReference type="Gene3D" id="1.20.58.1030">
    <property type="match status" value="1"/>
</dbReference>
<name>H2AXR1_KAZAF</name>
<evidence type="ECO:0000256" key="3">
    <source>
        <dbReference type="ARBA" id="ARBA00014804"/>
    </source>
</evidence>
<dbReference type="FunFam" id="1.20.58.1030:FF:000009">
    <property type="entry name" value="DNA replication complex GINS protein SLD5"/>
    <property type="match status" value="1"/>
</dbReference>
<evidence type="ECO:0000313" key="9">
    <source>
        <dbReference type="EMBL" id="CCF59161.1"/>
    </source>
</evidence>
<dbReference type="GO" id="GO:0000727">
    <property type="term" value="P:double-strand break repair via break-induced replication"/>
    <property type="evidence" value="ECO:0007669"/>
    <property type="project" value="EnsemblFungi"/>
</dbReference>
<feature type="domain" description="DNA replication complex GINS protein SLD5 C-terminal" evidence="8">
    <location>
        <begin position="222"/>
        <end position="293"/>
    </location>
</feature>
<dbReference type="SUPFAM" id="SSF158573">
    <property type="entry name" value="GINS helical bundle-like"/>
    <property type="match status" value="1"/>
</dbReference>
<dbReference type="CDD" id="cd11711">
    <property type="entry name" value="GINS_A_Sld5"/>
    <property type="match status" value="1"/>
</dbReference>
<dbReference type="FunCoup" id="H2AXR1">
    <property type="interactions" value="695"/>
</dbReference>
<evidence type="ECO:0000256" key="2">
    <source>
        <dbReference type="ARBA" id="ARBA00008187"/>
    </source>
</evidence>
<dbReference type="GO" id="GO:0006261">
    <property type="term" value="P:DNA-templated DNA replication"/>
    <property type="evidence" value="ECO:0007669"/>
    <property type="project" value="EnsemblFungi"/>
</dbReference>
<proteinExistence type="inferred from homology"/>
<dbReference type="Proteomes" id="UP000005220">
    <property type="component" value="Chromosome 7"/>
</dbReference>
<keyword evidence="4 6" id="KW-0235">DNA replication</keyword>